<reference evidence="10" key="1">
    <citation type="journal article" date="2019" name="bioRxiv">
        <title>The Genome of the Zebra Mussel, Dreissena polymorpha: A Resource for Invasive Species Research.</title>
        <authorList>
            <person name="McCartney M.A."/>
            <person name="Auch B."/>
            <person name="Kono T."/>
            <person name="Mallez S."/>
            <person name="Zhang Y."/>
            <person name="Obille A."/>
            <person name="Becker A."/>
            <person name="Abrahante J.E."/>
            <person name="Garbe J."/>
            <person name="Badalamenti J.P."/>
            <person name="Herman A."/>
            <person name="Mangelson H."/>
            <person name="Liachko I."/>
            <person name="Sullivan S."/>
            <person name="Sone E.D."/>
            <person name="Koren S."/>
            <person name="Silverstein K.A.T."/>
            <person name="Beckman K.B."/>
            <person name="Gohl D.M."/>
        </authorList>
    </citation>
    <scope>NUCLEOTIDE SEQUENCE</scope>
    <source>
        <strain evidence="10">Duluth1</strain>
        <tissue evidence="10">Whole animal</tissue>
    </source>
</reference>
<dbReference type="GO" id="GO:0000012">
    <property type="term" value="P:single strand break repair"/>
    <property type="evidence" value="ECO:0007669"/>
    <property type="project" value="TreeGrafter"/>
</dbReference>
<dbReference type="InterPro" id="IPR036265">
    <property type="entry name" value="HIT-like_sf"/>
</dbReference>
<evidence type="ECO:0000313" key="10">
    <source>
        <dbReference type="EMBL" id="KAH3814565.1"/>
    </source>
</evidence>
<gene>
    <name evidence="10" type="ORF">DPMN_143067</name>
</gene>
<dbReference type="InterPro" id="IPR032566">
    <property type="entry name" value="Znf-C2HE"/>
</dbReference>
<dbReference type="Gene3D" id="3.30.428.10">
    <property type="entry name" value="HIT-like"/>
    <property type="match status" value="1"/>
</dbReference>
<evidence type="ECO:0000256" key="4">
    <source>
        <dbReference type="ARBA" id="ARBA00022833"/>
    </source>
</evidence>
<keyword evidence="4" id="KW-0862">Zinc</keyword>
<evidence type="ECO:0000313" key="11">
    <source>
        <dbReference type="Proteomes" id="UP000828390"/>
    </source>
</evidence>
<dbReference type="Pfam" id="PF11969">
    <property type="entry name" value="DcpS_C"/>
    <property type="match status" value="1"/>
</dbReference>
<evidence type="ECO:0000256" key="8">
    <source>
        <dbReference type="PROSITE-ProRule" id="PRU00464"/>
    </source>
</evidence>
<dbReference type="AlphaFoldDB" id="A0A9D4JJR0"/>
<comment type="subcellular location">
    <subcellularLocation>
        <location evidence="1">Nucleus</location>
    </subcellularLocation>
</comment>
<keyword evidence="11" id="KW-1185">Reference proteome</keyword>
<feature type="domain" description="HIT" evidence="9">
    <location>
        <begin position="17"/>
        <end position="120"/>
    </location>
</feature>
<dbReference type="PANTHER" id="PTHR12486">
    <property type="entry name" value="APRATAXIN-RELATED"/>
    <property type="match status" value="1"/>
</dbReference>
<dbReference type="GO" id="GO:0033699">
    <property type="term" value="F:DNA 5'-adenosine monophosphate hydrolase activity"/>
    <property type="evidence" value="ECO:0007669"/>
    <property type="project" value="TreeGrafter"/>
</dbReference>
<protein>
    <recommendedName>
        <fullName evidence="9">HIT domain-containing protein</fullName>
    </recommendedName>
</protein>
<dbReference type="GO" id="GO:0030983">
    <property type="term" value="F:mismatched DNA binding"/>
    <property type="evidence" value="ECO:0007669"/>
    <property type="project" value="TreeGrafter"/>
</dbReference>
<comment type="caution">
    <text evidence="10">The sequence shown here is derived from an EMBL/GenBank/DDBJ whole genome shotgun (WGS) entry which is preliminary data.</text>
</comment>
<keyword evidence="7" id="KW-0539">Nucleus</keyword>
<dbReference type="FunFam" id="3.30.428.10:FF:000004">
    <property type="entry name" value="aprataxin isoform X2"/>
    <property type="match status" value="1"/>
</dbReference>
<evidence type="ECO:0000256" key="6">
    <source>
        <dbReference type="ARBA" id="ARBA00023204"/>
    </source>
</evidence>
<sequence length="193" mass="22254">MDSGKPSKVQKFTGHWSQGLLTSMDDPELVVKSDDRAVIIKDKYPKAKHHFLVLPKETLPNLKSLKPEHVDLLEHLEKMARHLVDTTDKTLKFRYGYHAVPSMSHLHLHAISQDFDSPCLKTKKHWNSFTTEYFVDSKDVIERLKKHGKVEYDIKENTALLNNDLRCHVCGSAQKNMPALKTHIKCHSYKVES</sequence>
<feature type="short sequence motif" description="Histidine triad motif" evidence="8">
    <location>
        <begin position="105"/>
        <end position="109"/>
    </location>
</feature>
<evidence type="ECO:0000259" key="9">
    <source>
        <dbReference type="PROSITE" id="PS51084"/>
    </source>
</evidence>
<dbReference type="GO" id="GO:0046872">
    <property type="term" value="F:metal ion binding"/>
    <property type="evidence" value="ECO:0007669"/>
    <property type="project" value="UniProtKB-KW"/>
</dbReference>
<dbReference type="GO" id="GO:1990165">
    <property type="term" value="F:single-strand break-containing DNA binding"/>
    <property type="evidence" value="ECO:0007669"/>
    <property type="project" value="TreeGrafter"/>
</dbReference>
<evidence type="ECO:0000256" key="5">
    <source>
        <dbReference type="ARBA" id="ARBA00023125"/>
    </source>
</evidence>
<dbReference type="GO" id="GO:0003725">
    <property type="term" value="F:double-stranded RNA binding"/>
    <property type="evidence" value="ECO:0007669"/>
    <property type="project" value="TreeGrafter"/>
</dbReference>
<evidence type="ECO:0000256" key="1">
    <source>
        <dbReference type="ARBA" id="ARBA00004123"/>
    </source>
</evidence>
<proteinExistence type="predicted"/>
<evidence type="ECO:0000256" key="2">
    <source>
        <dbReference type="ARBA" id="ARBA00022723"/>
    </source>
</evidence>
<dbReference type="InterPro" id="IPR011146">
    <property type="entry name" value="HIT-like"/>
</dbReference>
<dbReference type="PROSITE" id="PS51084">
    <property type="entry name" value="HIT_2"/>
    <property type="match status" value="1"/>
</dbReference>
<dbReference type="Proteomes" id="UP000828390">
    <property type="component" value="Unassembled WGS sequence"/>
</dbReference>
<dbReference type="GO" id="GO:0003697">
    <property type="term" value="F:single-stranded DNA binding"/>
    <property type="evidence" value="ECO:0007669"/>
    <property type="project" value="TreeGrafter"/>
</dbReference>
<keyword evidence="6" id="KW-0234">DNA repair</keyword>
<evidence type="ECO:0000256" key="7">
    <source>
        <dbReference type="ARBA" id="ARBA00023242"/>
    </source>
</evidence>
<keyword evidence="5" id="KW-0238">DNA-binding</keyword>
<keyword evidence="2" id="KW-0479">Metal-binding</keyword>
<evidence type="ECO:0000256" key="3">
    <source>
        <dbReference type="ARBA" id="ARBA00022763"/>
    </source>
</evidence>
<organism evidence="10 11">
    <name type="scientific">Dreissena polymorpha</name>
    <name type="common">Zebra mussel</name>
    <name type="synonym">Mytilus polymorpha</name>
    <dbReference type="NCBI Taxonomy" id="45954"/>
    <lineage>
        <taxon>Eukaryota</taxon>
        <taxon>Metazoa</taxon>
        <taxon>Spiralia</taxon>
        <taxon>Lophotrochozoa</taxon>
        <taxon>Mollusca</taxon>
        <taxon>Bivalvia</taxon>
        <taxon>Autobranchia</taxon>
        <taxon>Heteroconchia</taxon>
        <taxon>Euheterodonta</taxon>
        <taxon>Imparidentia</taxon>
        <taxon>Neoheterodontei</taxon>
        <taxon>Myida</taxon>
        <taxon>Dreissenoidea</taxon>
        <taxon>Dreissenidae</taxon>
        <taxon>Dreissena</taxon>
    </lineage>
</organism>
<reference evidence="10" key="2">
    <citation type="submission" date="2020-11" db="EMBL/GenBank/DDBJ databases">
        <authorList>
            <person name="McCartney M.A."/>
            <person name="Auch B."/>
            <person name="Kono T."/>
            <person name="Mallez S."/>
            <person name="Becker A."/>
            <person name="Gohl D.M."/>
            <person name="Silverstein K.A.T."/>
            <person name="Koren S."/>
            <person name="Bechman K.B."/>
            <person name="Herman A."/>
            <person name="Abrahante J.E."/>
            <person name="Garbe J."/>
        </authorList>
    </citation>
    <scope>NUCLEOTIDE SEQUENCE</scope>
    <source>
        <strain evidence="10">Duluth1</strain>
        <tissue evidence="10">Whole animal</tissue>
    </source>
</reference>
<dbReference type="SUPFAM" id="SSF54197">
    <property type="entry name" value="HIT-like"/>
    <property type="match status" value="1"/>
</dbReference>
<dbReference type="PANTHER" id="PTHR12486:SF4">
    <property type="entry name" value="APRATAXIN"/>
    <property type="match status" value="1"/>
</dbReference>
<keyword evidence="3" id="KW-0227">DNA damage</keyword>
<name>A0A9D4JJR0_DREPO</name>
<dbReference type="EMBL" id="JAIWYP010000006">
    <property type="protein sequence ID" value="KAH3814565.1"/>
    <property type="molecule type" value="Genomic_DNA"/>
</dbReference>
<dbReference type="Pfam" id="PF16278">
    <property type="entry name" value="zf-C2HE"/>
    <property type="match status" value="1"/>
</dbReference>
<accession>A0A9D4JJR0</accession>
<dbReference type="GO" id="GO:0005634">
    <property type="term" value="C:nucleus"/>
    <property type="evidence" value="ECO:0007669"/>
    <property type="project" value="UniProtKB-SubCell"/>
</dbReference>